<proteinExistence type="inferred from homology"/>
<reference evidence="6 7" key="1">
    <citation type="submission" date="2019-01" db="EMBL/GenBank/DDBJ databases">
        <title>Sinorhodobacter populi sp. nov. isolated from the symptomatic bark tissue of Populus euramericana canker.</title>
        <authorList>
            <person name="Xu G."/>
        </authorList>
    </citation>
    <scope>NUCLEOTIDE SEQUENCE [LARGE SCALE GENOMIC DNA]</scope>
    <source>
        <strain evidence="6 7">D19-10-3-21</strain>
    </source>
</reference>
<dbReference type="InterPro" id="IPR036388">
    <property type="entry name" value="WH-like_DNA-bd_sf"/>
</dbReference>
<dbReference type="Proteomes" id="UP000285295">
    <property type="component" value="Unassembled WGS sequence"/>
</dbReference>
<dbReference type="GO" id="GO:0003677">
    <property type="term" value="F:DNA binding"/>
    <property type="evidence" value="ECO:0007669"/>
    <property type="project" value="UniProtKB-KW"/>
</dbReference>
<evidence type="ECO:0000256" key="2">
    <source>
        <dbReference type="ARBA" id="ARBA00023015"/>
    </source>
</evidence>
<evidence type="ECO:0000256" key="3">
    <source>
        <dbReference type="ARBA" id="ARBA00023125"/>
    </source>
</evidence>
<keyword evidence="3" id="KW-0238">DNA-binding</keyword>
<dbReference type="FunFam" id="1.10.10.10:FF:000001">
    <property type="entry name" value="LysR family transcriptional regulator"/>
    <property type="match status" value="1"/>
</dbReference>
<dbReference type="PRINTS" id="PR00039">
    <property type="entry name" value="HTHLYSR"/>
</dbReference>
<evidence type="ECO:0000256" key="4">
    <source>
        <dbReference type="ARBA" id="ARBA00023163"/>
    </source>
</evidence>
<accession>A0A443JYZ2</accession>
<dbReference type="OrthoDB" id="1631201at2"/>
<dbReference type="Gene3D" id="3.40.190.10">
    <property type="entry name" value="Periplasmic binding protein-like II"/>
    <property type="match status" value="2"/>
</dbReference>
<dbReference type="PANTHER" id="PTHR30579">
    <property type="entry name" value="TRANSCRIPTIONAL REGULATOR"/>
    <property type="match status" value="1"/>
</dbReference>
<dbReference type="RefSeq" id="WP_128238873.1">
    <property type="nucleotide sequence ID" value="NZ_SAUX01000048.1"/>
</dbReference>
<dbReference type="Pfam" id="PF00126">
    <property type="entry name" value="HTH_1"/>
    <property type="match status" value="1"/>
</dbReference>
<dbReference type="AlphaFoldDB" id="A0A443JYZ2"/>
<dbReference type="PROSITE" id="PS50931">
    <property type="entry name" value="HTH_LYSR"/>
    <property type="match status" value="1"/>
</dbReference>
<dbReference type="InterPro" id="IPR000847">
    <property type="entry name" value="LysR_HTH_N"/>
</dbReference>
<dbReference type="GO" id="GO:0003700">
    <property type="term" value="F:DNA-binding transcription factor activity"/>
    <property type="evidence" value="ECO:0007669"/>
    <property type="project" value="InterPro"/>
</dbReference>
<dbReference type="PANTHER" id="PTHR30579:SF7">
    <property type="entry name" value="HTH-TYPE TRANSCRIPTIONAL REGULATOR LRHA-RELATED"/>
    <property type="match status" value="1"/>
</dbReference>
<evidence type="ECO:0000259" key="5">
    <source>
        <dbReference type="PROSITE" id="PS50931"/>
    </source>
</evidence>
<dbReference type="Pfam" id="PF03466">
    <property type="entry name" value="LysR_substrate"/>
    <property type="match status" value="1"/>
</dbReference>
<evidence type="ECO:0000256" key="1">
    <source>
        <dbReference type="ARBA" id="ARBA00009437"/>
    </source>
</evidence>
<keyword evidence="2" id="KW-0805">Transcription regulation</keyword>
<dbReference type="EMBL" id="SAUX01000048">
    <property type="protein sequence ID" value="RWR25691.1"/>
    <property type="molecule type" value="Genomic_DNA"/>
</dbReference>
<comment type="caution">
    <text evidence="6">The sequence shown here is derived from an EMBL/GenBank/DDBJ whole genome shotgun (WGS) entry which is preliminary data.</text>
</comment>
<sequence length="279" mass="30142">MQLDHVLLRTFVACVDAMSFNRAAQRVHRSPATVSTHIARLEQEIGAALFLRDTRNLALTSAGERLEAYARRILRLHDEAAESFGRPGVRGTITICAPDDYISQFLPPVFRRFGLLYPQAEIRVFCAQSTALVPQVTAGEVDLAVVTRSKGIGGRLIRREPMVWIAARDGAALEKHPLPVALFEPGSEARRVALAALIQSNLPYRAAYESFSLAGLLTIVEAGLAIAAVSRLSAPPELIIPPGAAGLKAPESLDIALIRNPAANQQLSDAVEDLVMQVP</sequence>
<organism evidence="6 7">
    <name type="scientific">Paenirhodobacter populi</name>
    <dbReference type="NCBI Taxonomy" id="2306993"/>
    <lineage>
        <taxon>Bacteria</taxon>
        <taxon>Pseudomonadati</taxon>
        <taxon>Pseudomonadota</taxon>
        <taxon>Alphaproteobacteria</taxon>
        <taxon>Rhodobacterales</taxon>
        <taxon>Rhodobacter group</taxon>
        <taxon>Paenirhodobacter</taxon>
    </lineage>
</organism>
<dbReference type="SUPFAM" id="SSF46785">
    <property type="entry name" value="Winged helix' DNA-binding domain"/>
    <property type="match status" value="1"/>
</dbReference>
<feature type="domain" description="HTH lysR-type" evidence="5">
    <location>
        <begin position="1"/>
        <end position="60"/>
    </location>
</feature>
<keyword evidence="4" id="KW-0804">Transcription</keyword>
<dbReference type="InterPro" id="IPR050176">
    <property type="entry name" value="LTTR"/>
</dbReference>
<dbReference type="InterPro" id="IPR036390">
    <property type="entry name" value="WH_DNA-bd_sf"/>
</dbReference>
<comment type="similarity">
    <text evidence="1">Belongs to the LysR transcriptional regulatory family.</text>
</comment>
<gene>
    <name evidence="6" type="ORF">D2T31_21630</name>
</gene>
<name>A0A443JYZ2_9RHOB</name>
<evidence type="ECO:0000313" key="7">
    <source>
        <dbReference type="Proteomes" id="UP000285295"/>
    </source>
</evidence>
<protein>
    <submittedName>
        <fullName evidence="6">LysR family transcriptional regulator</fullName>
    </submittedName>
</protein>
<dbReference type="Gene3D" id="1.10.10.10">
    <property type="entry name" value="Winged helix-like DNA-binding domain superfamily/Winged helix DNA-binding domain"/>
    <property type="match status" value="1"/>
</dbReference>
<dbReference type="InterPro" id="IPR005119">
    <property type="entry name" value="LysR_subst-bd"/>
</dbReference>
<dbReference type="SUPFAM" id="SSF53850">
    <property type="entry name" value="Periplasmic binding protein-like II"/>
    <property type="match status" value="1"/>
</dbReference>
<evidence type="ECO:0000313" key="6">
    <source>
        <dbReference type="EMBL" id="RWR25691.1"/>
    </source>
</evidence>
<reference evidence="6 7" key="2">
    <citation type="submission" date="2019-01" db="EMBL/GenBank/DDBJ databases">
        <authorList>
            <person name="Li Y."/>
        </authorList>
    </citation>
    <scope>NUCLEOTIDE SEQUENCE [LARGE SCALE GENOMIC DNA]</scope>
    <source>
        <strain evidence="6 7">D19-10-3-21</strain>
    </source>
</reference>